<dbReference type="EMBL" id="KV428241">
    <property type="protein sequence ID" value="KZT33440.1"/>
    <property type="molecule type" value="Genomic_DNA"/>
</dbReference>
<dbReference type="Proteomes" id="UP000076798">
    <property type="component" value="Unassembled WGS sequence"/>
</dbReference>
<evidence type="ECO:0000313" key="2">
    <source>
        <dbReference type="EMBL" id="KZT33440.1"/>
    </source>
</evidence>
<name>A0A165YNQ3_9AGAM</name>
<dbReference type="AlphaFoldDB" id="A0A165YNQ3"/>
<reference evidence="2 3" key="1">
    <citation type="journal article" date="2016" name="Mol. Biol. Evol.">
        <title>Comparative Genomics of Early-Diverging Mushroom-Forming Fungi Provides Insights into the Origins of Lignocellulose Decay Capabilities.</title>
        <authorList>
            <person name="Nagy L.G."/>
            <person name="Riley R."/>
            <person name="Tritt A."/>
            <person name="Adam C."/>
            <person name="Daum C."/>
            <person name="Floudas D."/>
            <person name="Sun H."/>
            <person name="Yadav J.S."/>
            <person name="Pangilinan J."/>
            <person name="Larsson K.H."/>
            <person name="Matsuura K."/>
            <person name="Barry K."/>
            <person name="Labutti K."/>
            <person name="Kuo R."/>
            <person name="Ohm R.A."/>
            <person name="Bhattacharya S.S."/>
            <person name="Shirouzu T."/>
            <person name="Yoshinaga Y."/>
            <person name="Martin F.M."/>
            <person name="Grigoriev I.V."/>
            <person name="Hibbett D.S."/>
        </authorList>
    </citation>
    <scope>NUCLEOTIDE SEQUENCE [LARGE SCALE GENOMIC DNA]</scope>
    <source>
        <strain evidence="2 3">HHB10207 ss-3</strain>
    </source>
</reference>
<dbReference type="SUPFAM" id="SSF52047">
    <property type="entry name" value="RNI-like"/>
    <property type="match status" value="1"/>
</dbReference>
<sequence length="507" mass="57969">MLRHVARIPAISRIPTEILIMIFVIYLEGCKKAKKWDLIYVCRAWKTAVLCMPYLWTRINFRAPDWIREHYIQRSGSRPLDVFIPTVQPPQGLTSLIISDTVARARKLTVLSTHKEVLEVLDSHLLGENFTLSRLEALIIGTAELPSFDPKPSILGKSVPPFFRSFTNISPNLKSVSLSLNSDVFPAEALLEVVQILASIQSLSTLEIYNLRERTLGGLRFNWAKPRPIAAMLKVLRFDDCASGCMAYFIASLEMPNLVTIELPDTPVDTESPDSRYLMNNMPYWFDDIDAALLDQYQGTLRRNTGSVLKITVEELTHTVEIGPIEGNAYPTLHFKFIIVDPDELHTASSIEKLTHPTKLWLAQTLSILAQQLPNFQCFVDELEIVSKVPTIFNFPVSADFEEESDSESESESESESDTDPEIEGTEKFFSFFYERNKIQTLKMARMYVNPFLEYLKDDPTLLPELSHLRLEDCHMEREVVKALYEERLGERPDLKDIELVHCVFYP</sequence>
<organism evidence="2 3">
    <name type="scientific">Sistotremastrum suecicum HHB10207 ss-3</name>
    <dbReference type="NCBI Taxonomy" id="1314776"/>
    <lineage>
        <taxon>Eukaryota</taxon>
        <taxon>Fungi</taxon>
        <taxon>Dikarya</taxon>
        <taxon>Basidiomycota</taxon>
        <taxon>Agaricomycotina</taxon>
        <taxon>Agaricomycetes</taxon>
        <taxon>Sistotremastrales</taxon>
        <taxon>Sistotremastraceae</taxon>
        <taxon>Sistotremastrum</taxon>
    </lineage>
</organism>
<proteinExistence type="predicted"/>
<protein>
    <submittedName>
        <fullName evidence="2">Uncharacterized protein</fullName>
    </submittedName>
</protein>
<evidence type="ECO:0000313" key="3">
    <source>
        <dbReference type="Proteomes" id="UP000076798"/>
    </source>
</evidence>
<evidence type="ECO:0000256" key="1">
    <source>
        <dbReference type="SAM" id="MobiDB-lite"/>
    </source>
</evidence>
<keyword evidence="3" id="KW-1185">Reference proteome</keyword>
<dbReference type="OrthoDB" id="3248197at2759"/>
<gene>
    <name evidence="2" type="ORF">SISSUDRAFT_1054224</name>
</gene>
<feature type="region of interest" description="Disordered" evidence="1">
    <location>
        <begin position="402"/>
        <end position="422"/>
    </location>
</feature>
<accession>A0A165YNQ3</accession>